<accession>A0A8H3QFA1</accession>
<gene>
    <name evidence="2" type="ORF">RCL2_000495400</name>
</gene>
<evidence type="ECO:0000313" key="3">
    <source>
        <dbReference type="Proteomes" id="UP000615446"/>
    </source>
</evidence>
<protein>
    <submittedName>
        <fullName evidence="2">Uncharacterized protein</fullName>
    </submittedName>
</protein>
<name>A0A8H3QFA1_9GLOM</name>
<dbReference type="AlphaFoldDB" id="A0A8H3QFA1"/>
<sequence>MYKLGTTNLESELEQELNQRGTRVHDGFDSDSGSGSNSRPEDNSEEQWPNPFKKYLHMSELCKDMRDALQKKRRKSKTIAKLKNLKDPLIEQFKDEELLPIVRDNGYHSPEFSSEDEVNEKNKIVVYKNTKCCIKKREWVYRPSEYVEEAVPSDAPEWTKSGYNGPLKELTTKAINKYINK</sequence>
<reference evidence="2" key="1">
    <citation type="submission" date="2019-10" db="EMBL/GenBank/DDBJ databases">
        <title>Conservation and host-specific expression of non-tandemly repeated heterogenous ribosome RNA gene in arbuscular mycorrhizal fungi.</title>
        <authorList>
            <person name="Maeda T."/>
            <person name="Kobayashi Y."/>
            <person name="Nakagawa T."/>
            <person name="Ezawa T."/>
            <person name="Yamaguchi K."/>
            <person name="Bino T."/>
            <person name="Nishimoto Y."/>
            <person name="Shigenobu S."/>
            <person name="Kawaguchi M."/>
        </authorList>
    </citation>
    <scope>NUCLEOTIDE SEQUENCE</scope>
    <source>
        <strain evidence="2">HR1</strain>
    </source>
</reference>
<feature type="region of interest" description="Disordered" evidence="1">
    <location>
        <begin position="1"/>
        <end position="51"/>
    </location>
</feature>
<dbReference type="EMBL" id="BLAL01000030">
    <property type="protein sequence ID" value="GES77598.1"/>
    <property type="molecule type" value="Genomic_DNA"/>
</dbReference>
<dbReference type="Proteomes" id="UP000615446">
    <property type="component" value="Unassembled WGS sequence"/>
</dbReference>
<evidence type="ECO:0000313" key="2">
    <source>
        <dbReference type="EMBL" id="GES77598.1"/>
    </source>
</evidence>
<organism evidence="2 3">
    <name type="scientific">Rhizophagus clarus</name>
    <dbReference type="NCBI Taxonomy" id="94130"/>
    <lineage>
        <taxon>Eukaryota</taxon>
        <taxon>Fungi</taxon>
        <taxon>Fungi incertae sedis</taxon>
        <taxon>Mucoromycota</taxon>
        <taxon>Glomeromycotina</taxon>
        <taxon>Glomeromycetes</taxon>
        <taxon>Glomerales</taxon>
        <taxon>Glomeraceae</taxon>
        <taxon>Rhizophagus</taxon>
    </lineage>
</organism>
<dbReference type="OrthoDB" id="10491687at2759"/>
<comment type="caution">
    <text evidence="2">The sequence shown here is derived from an EMBL/GenBank/DDBJ whole genome shotgun (WGS) entry which is preliminary data.</text>
</comment>
<evidence type="ECO:0000256" key="1">
    <source>
        <dbReference type="SAM" id="MobiDB-lite"/>
    </source>
</evidence>
<proteinExistence type="predicted"/>